<gene>
    <name evidence="2" type="ORF">B0H16DRAFT_1464410</name>
</gene>
<dbReference type="EMBL" id="JARKIB010000098">
    <property type="protein sequence ID" value="KAJ7741694.1"/>
    <property type="molecule type" value="Genomic_DNA"/>
</dbReference>
<feature type="region of interest" description="Disordered" evidence="1">
    <location>
        <begin position="1"/>
        <end position="127"/>
    </location>
</feature>
<evidence type="ECO:0000256" key="1">
    <source>
        <dbReference type="SAM" id="MobiDB-lite"/>
    </source>
</evidence>
<evidence type="ECO:0000313" key="3">
    <source>
        <dbReference type="Proteomes" id="UP001215598"/>
    </source>
</evidence>
<reference evidence="2" key="1">
    <citation type="submission" date="2023-03" db="EMBL/GenBank/DDBJ databases">
        <title>Massive genome expansion in bonnet fungi (Mycena s.s.) driven by repeated elements and novel gene families across ecological guilds.</title>
        <authorList>
            <consortium name="Lawrence Berkeley National Laboratory"/>
            <person name="Harder C.B."/>
            <person name="Miyauchi S."/>
            <person name="Viragh M."/>
            <person name="Kuo A."/>
            <person name="Thoen E."/>
            <person name="Andreopoulos B."/>
            <person name="Lu D."/>
            <person name="Skrede I."/>
            <person name="Drula E."/>
            <person name="Henrissat B."/>
            <person name="Morin E."/>
            <person name="Kohler A."/>
            <person name="Barry K."/>
            <person name="LaButti K."/>
            <person name="Morin E."/>
            <person name="Salamov A."/>
            <person name="Lipzen A."/>
            <person name="Mereny Z."/>
            <person name="Hegedus B."/>
            <person name="Baldrian P."/>
            <person name="Stursova M."/>
            <person name="Weitz H."/>
            <person name="Taylor A."/>
            <person name="Grigoriev I.V."/>
            <person name="Nagy L.G."/>
            <person name="Martin F."/>
            <person name="Kauserud H."/>
        </authorList>
    </citation>
    <scope>NUCLEOTIDE SEQUENCE</scope>
    <source>
        <strain evidence="2">CBHHK182m</strain>
    </source>
</reference>
<accession>A0AAD7IGD9</accession>
<feature type="compositionally biased region" description="Low complexity" evidence="1">
    <location>
        <begin position="83"/>
        <end position="116"/>
    </location>
</feature>
<evidence type="ECO:0000313" key="2">
    <source>
        <dbReference type="EMBL" id="KAJ7741694.1"/>
    </source>
</evidence>
<name>A0AAD7IGD9_9AGAR</name>
<protein>
    <submittedName>
        <fullName evidence="2">Uncharacterized protein</fullName>
    </submittedName>
</protein>
<dbReference type="AlphaFoldDB" id="A0AAD7IGD9"/>
<keyword evidence="3" id="KW-1185">Reference proteome</keyword>
<comment type="caution">
    <text evidence="2">The sequence shown here is derived from an EMBL/GenBank/DDBJ whole genome shotgun (WGS) entry which is preliminary data.</text>
</comment>
<sequence>MTSDPLTSVAWAAATDDTPPVQPCAAPPSGDGGDHKEGHDNGEGHHRGQGQGPDGSANGGGVNSNDQGGTAGGDAGAVSVQTYDPGPSYADPSPAAAAYDPGPSSSYDPGPSTYDSGPSYDTSSTLY</sequence>
<dbReference type="Proteomes" id="UP001215598">
    <property type="component" value="Unassembled WGS sequence"/>
</dbReference>
<feature type="compositionally biased region" description="Gly residues" evidence="1">
    <location>
        <begin position="49"/>
        <end position="62"/>
    </location>
</feature>
<organism evidence="2 3">
    <name type="scientific">Mycena metata</name>
    <dbReference type="NCBI Taxonomy" id="1033252"/>
    <lineage>
        <taxon>Eukaryota</taxon>
        <taxon>Fungi</taxon>
        <taxon>Dikarya</taxon>
        <taxon>Basidiomycota</taxon>
        <taxon>Agaricomycotina</taxon>
        <taxon>Agaricomycetes</taxon>
        <taxon>Agaricomycetidae</taxon>
        <taxon>Agaricales</taxon>
        <taxon>Marasmiineae</taxon>
        <taxon>Mycenaceae</taxon>
        <taxon>Mycena</taxon>
    </lineage>
</organism>
<feature type="compositionally biased region" description="Basic and acidic residues" evidence="1">
    <location>
        <begin position="32"/>
        <end position="46"/>
    </location>
</feature>
<proteinExistence type="predicted"/>